<dbReference type="Pfam" id="PF01553">
    <property type="entry name" value="Acyltransferase"/>
    <property type="match status" value="1"/>
</dbReference>
<feature type="transmembrane region" description="Helical" evidence="4">
    <location>
        <begin position="7"/>
        <end position="30"/>
    </location>
</feature>
<organism evidence="6 7">
    <name type="scientific">Qipengyuania pelagi</name>
    <dbReference type="NCBI Taxonomy" id="994320"/>
    <lineage>
        <taxon>Bacteria</taxon>
        <taxon>Pseudomonadati</taxon>
        <taxon>Pseudomonadota</taxon>
        <taxon>Alphaproteobacteria</taxon>
        <taxon>Sphingomonadales</taxon>
        <taxon>Erythrobacteraceae</taxon>
        <taxon>Qipengyuania</taxon>
    </lineage>
</organism>
<dbReference type="PANTHER" id="PTHR10434:SF11">
    <property type="entry name" value="1-ACYL-SN-GLYCEROL-3-PHOSPHATE ACYLTRANSFERASE"/>
    <property type="match status" value="1"/>
</dbReference>
<feature type="domain" description="Phospholipid/glycerol acyltransferase" evidence="5">
    <location>
        <begin position="69"/>
        <end position="183"/>
    </location>
</feature>
<dbReference type="Proteomes" id="UP000430272">
    <property type="component" value="Unassembled WGS sequence"/>
</dbReference>
<evidence type="ECO:0000313" key="6">
    <source>
        <dbReference type="EMBL" id="MXO54430.1"/>
    </source>
</evidence>
<dbReference type="RefSeq" id="WP_160661176.1">
    <property type="nucleotide sequence ID" value="NZ_BAABDV010000001.1"/>
</dbReference>
<name>A0A844Y739_9SPHN</name>
<proteinExistence type="predicted"/>
<keyword evidence="7" id="KW-1185">Reference proteome</keyword>
<sequence>MKLLRNFAFYLVFYLGSIVVTSAALLAIPFGREVFRRRVSDWSGLQRWCVVNLLGVDLRIEGAPLSEPVLYAVKHESFFEAIDAPTLFDTPAVFAKQELFAIPGWGKAALAYGLVPVAREAGASTLRAMIRAAKGAVADGRPLVIFPEGTRVPHGEVRALQAGFAGLYKMMGLPVVPVAVDSGPVYHHGLKRRGTITYRFGEPIPPGLPRAEIEARVLAAINALNHSAST</sequence>
<keyword evidence="2 6" id="KW-0808">Transferase</keyword>
<dbReference type="AlphaFoldDB" id="A0A844Y739"/>
<dbReference type="GO" id="GO:0006654">
    <property type="term" value="P:phosphatidic acid biosynthetic process"/>
    <property type="evidence" value="ECO:0007669"/>
    <property type="project" value="TreeGrafter"/>
</dbReference>
<dbReference type="OrthoDB" id="5290997at2"/>
<keyword evidence="4" id="KW-0812">Transmembrane</keyword>
<protein>
    <submittedName>
        <fullName evidence="6">1-acyl-sn-glycerol-3-phosphate acyltransferase</fullName>
    </submittedName>
</protein>
<comment type="caution">
    <text evidence="6">The sequence shown here is derived from an EMBL/GenBank/DDBJ whole genome shotgun (WGS) entry which is preliminary data.</text>
</comment>
<dbReference type="InterPro" id="IPR002123">
    <property type="entry name" value="Plipid/glycerol_acylTrfase"/>
</dbReference>
<evidence type="ECO:0000256" key="3">
    <source>
        <dbReference type="ARBA" id="ARBA00023315"/>
    </source>
</evidence>
<evidence type="ECO:0000259" key="5">
    <source>
        <dbReference type="SMART" id="SM00563"/>
    </source>
</evidence>
<gene>
    <name evidence="6" type="ORF">GRI47_10500</name>
</gene>
<dbReference type="SUPFAM" id="SSF69593">
    <property type="entry name" value="Glycerol-3-phosphate (1)-acyltransferase"/>
    <property type="match status" value="1"/>
</dbReference>
<dbReference type="CDD" id="cd07989">
    <property type="entry name" value="LPLAT_AGPAT-like"/>
    <property type="match status" value="1"/>
</dbReference>
<dbReference type="PANTHER" id="PTHR10434">
    <property type="entry name" value="1-ACYL-SN-GLYCEROL-3-PHOSPHATE ACYLTRANSFERASE"/>
    <property type="match status" value="1"/>
</dbReference>
<evidence type="ECO:0000256" key="4">
    <source>
        <dbReference type="SAM" id="Phobius"/>
    </source>
</evidence>
<evidence type="ECO:0000313" key="7">
    <source>
        <dbReference type="Proteomes" id="UP000430272"/>
    </source>
</evidence>
<dbReference type="GO" id="GO:0003841">
    <property type="term" value="F:1-acylglycerol-3-phosphate O-acyltransferase activity"/>
    <property type="evidence" value="ECO:0007669"/>
    <property type="project" value="TreeGrafter"/>
</dbReference>
<comment type="pathway">
    <text evidence="1">Lipid metabolism.</text>
</comment>
<dbReference type="EMBL" id="WTYD01000001">
    <property type="protein sequence ID" value="MXO54430.1"/>
    <property type="molecule type" value="Genomic_DNA"/>
</dbReference>
<evidence type="ECO:0000256" key="1">
    <source>
        <dbReference type="ARBA" id="ARBA00005189"/>
    </source>
</evidence>
<keyword evidence="3 6" id="KW-0012">Acyltransferase</keyword>
<keyword evidence="4" id="KW-0472">Membrane</keyword>
<accession>A0A844Y739</accession>
<keyword evidence="4" id="KW-1133">Transmembrane helix</keyword>
<dbReference type="SMART" id="SM00563">
    <property type="entry name" value="PlsC"/>
    <property type="match status" value="1"/>
</dbReference>
<evidence type="ECO:0000256" key="2">
    <source>
        <dbReference type="ARBA" id="ARBA00022679"/>
    </source>
</evidence>
<reference evidence="6 7" key="1">
    <citation type="submission" date="2019-12" db="EMBL/GenBank/DDBJ databases">
        <title>Genomic-based taxomic classification of the family Erythrobacteraceae.</title>
        <authorList>
            <person name="Xu L."/>
        </authorList>
    </citation>
    <scope>NUCLEOTIDE SEQUENCE [LARGE SCALE GENOMIC DNA]</scope>
    <source>
        <strain evidence="6 7">JCM 17468</strain>
    </source>
</reference>